<feature type="region of interest" description="Disordered" evidence="2">
    <location>
        <begin position="1"/>
        <end position="34"/>
    </location>
</feature>
<dbReference type="Gene3D" id="3.60.15.10">
    <property type="entry name" value="Ribonuclease Z/Hydroxyacylglutathione hydrolase-like"/>
    <property type="match status" value="1"/>
</dbReference>
<dbReference type="PANTHER" id="PTHR11203">
    <property type="entry name" value="CLEAVAGE AND POLYADENYLATION SPECIFICITY FACTOR FAMILY MEMBER"/>
    <property type="match status" value="1"/>
</dbReference>
<accession>A0A2N8HGZ8</accession>
<evidence type="ECO:0000259" key="4">
    <source>
        <dbReference type="SMART" id="SM01027"/>
    </source>
</evidence>
<dbReference type="Proteomes" id="UP000236000">
    <property type="component" value="Unassembled WGS sequence"/>
</dbReference>
<name>A0A2N8HGZ8_9BACT</name>
<evidence type="ECO:0000313" key="5">
    <source>
        <dbReference type="EMBL" id="PNC20341.1"/>
    </source>
</evidence>
<evidence type="ECO:0000313" key="6">
    <source>
        <dbReference type="Proteomes" id="UP000236000"/>
    </source>
</evidence>
<evidence type="ECO:0000256" key="2">
    <source>
        <dbReference type="SAM" id="MobiDB-lite"/>
    </source>
</evidence>
<feature type="domain" description="Beta-Casp" evidence="4">
    <location>
        <begin position="301"/>
        <end position="420"/>
    </location>
</feature>
<gene>
    <name evidence="5" type="ORF">CXU22_00740</name>
</gene>
<dbReference type="Gene3D" id="3.40.50.10890">
    <property type="match status" value="1"/>
</dbReference>
<protein>
    <submittedName>
        <fullName evidence="5">MBL fold metallo-hydrolase</fullName>
    </submittedName>
</protein>
<dbReference type="InterPro" id="IPR022712">
    <property type="entry name" value="Beta_Casp"/>
</dbReference>
<dbReference type="Pfam" id="PF00753">
    <property type="entry name" value="Lactamase_B"/>
    <property type="match status" value="1"/>
</dbReference>
<comment type="caution">
    <text evidence="5">The sequence shown here is derived from an EMBL/GenBank/DDBJ whole genome shotgun (WGS) entry which is preliminary data.</text>
</comment>
<dbReference type="EMBL" id="PJKA01000002">
    <property type="protein sequence ID" value="PNC20341.1"/>
    <property type="molecule type" value="Genomic_DNA"/>
</dbReference>
<proteinExistence type="predicted"/>
<dbReference type="SMART" id="SM01027">
    <property type="entry name" value="Beta-Casp"/>
    <property type="match status" value="1"/>
</dbReference>
<evidence type="ECO:0000259" key="3">
    <source>
        <dbReference type="SMART" id="SM00849"/>
    </source>
</evidence>
<dbReference type="InterPro" id="IPR001279">
    <property type="entry name" value="Metallo-B-lactamas"/>
</dbReference>
<dbReference type="InterPro" id="IPR050698">
    <property type="entry name" value="MBL"/>
</dbReference>
<dbReference type="InterPro" id="IPR011108">
    <property type="entry name" value="RMMBL"/>
</dbReference>
<dbReference type="SMART" id="SM00849">
    <property type="entry name" value="Lactamase_B"/>
    <property type="match status" value="1"/>
</dbReference>
<dbReference type="Pfam" id="PF07521">
    <property type="entry name" value="RMMBL"/>
    <property type="match status" value="1"/>
</dbReference>
<dbReference type="InterPro" id="IPR036866">
    <property type="entry name" value="RibonucZ/Hydroxyglut_hydro"/>
</dbReference>
<dbReference type="SUPFAM" id="SSF56281">
    <property type="entry name" value="Metallo-hydrolase/oxidoreductase"/>
    <property type="match status" value="1"/>
</dbReference>
<reference evidence="5 6" key="1">
    <citation type="journal article" date="2017" name="BMC Genomics">
        <title>Genome sequencing of 39 Akkermansia muciniphila isolates reveals its population structure, genomic and functional diverisity, and global distribution in mammalian gut microbiotas.</title>
        <authorList>
            <person name="Guo X."/>
            <person name="Li S."/>
            <person name="Zhang J."/>
            <person name="Wu F."/>
            <person name="Li X."/>
            <person name="Wu D."/>
            <person name="Zhang M."/>
            <person name="Ou Z."/>
            <person name="Jie Z."/>
            <person name="Yan Q."/>
            <person name="Li P."/>
            <person name="Yi J."/>
            <person name="Peng Y."/>
        </authorList>
    </citation>
    <scope>NUCLEOTIDE SEQUENCE [LARGE SCALE GENOMIC DNA]</scope>
    <source>
        <strain evidence="5 6">GP24</strain>
    </source>
</reference>
<sequence>MWNSGGRTVPRNMEQGGFPLIRGHSRERGRPAPANMKAALTRRRARGTLLPHIMISFTNISGAEEIGANCYLLEMDGTRIILDSGMHPKREGLAAMPDFDSMEPNSVEAVFLSHSHLDHLGTLPVLQEKQPAADVFMTPAAAALSEVMLHNSVNVMSSKRLDLGIVEYPFFTHNDLDRLSDAWHAKSCNEVFRVGFRQNVLATFYDAGHILGSAGVMLEGESGHTVFYTGDVQFEDQSMIPGADFPESGVDTLIMECTRGGFQRSAHYSRPEEMVRFGKAIAETLERGGAVLIPVFAIGKSQEMLFNIHRFKQQGVIPANTPVYFGGLSAKVSLLYDRFAGLTRRHDHEFKLKEEIKTVPLPRKGKAPLVCSPGNIYVVSSGMMTENTLSNVMAEQVLPHEKNAILFVGYADPDSPAGQLRAAPAGELVKMRPKGQPVRRNCTVDCFDFSGHATRDALVNYAVKLNPRQVVLVHGDPDAVEWMHDTLSAKMPDSTIIAPVPGQRYTFES</sequence>
<feature type="domain" description="Metallo-beta-lactamase" evidence="3">
    <location>
        <begin position="67"/>
        <end position="267"/>
    </location>
</feature>
<dbReference type="GO" id="GO:0016787">
    <property type="term" value="F:hydrolase activity"/>
    <property type="evidence" value="ECO:0007669"/>
    <property type="project" value="UniProtKB-KW"/>
</dbReference>
<dbReference type="GO" id="GO:0004521">
    <property type="term" value="F:RNA endonuclease activity"/>
    <property type="evidence" value="ECO:0007669"/>
    <property type="project" value="TreeGrafter"/>
</dbReference>
<evidence type="ECO:0000256" key="1">
    <source>
        <dbReference type="ARBA" id="ARBA00022801"/>
    </source>
</evidence>
<dbReference type="Pfam" id="PF10996">
    <property type="entry name" value="Beta-Casp"/>
    <property type="match status" value="1"/>
</dbReference>
<dbReference type="CDD" id="cd16295">
    <property type="entry name" value="TTHA0252-CPSF-like_MBL-fold"/>
    <property type="match status" value="1"/>
</dbReference>
<dbReference type="AlphaFoldDB" id="A0A2N8HGZ8"/>
<keyword evidence="1 5" id="KW-0378">Hydrolase</keyword>
<organism evidence="5 6">
    <name type="scientific">Akkermansia muciniphila</name>
    <dbReference type="NCBI Taxonomy" id="239935"/>
    <lineage>
        <taxon>Bacteria</taxon>
        <taxon>Pseudomonadati</taxon>
        <taxon>Verrucomicrobiota</taxon>
        <taxon>Verrucomicrobiia</taxon>
        <taxon>Verrucomicrobiales</taxon>
        <taxon>Akkermansiaceae</taxon>
        <taxon>Akkermansia</taxon>
    </lineage>
</organism>
<dbReference type="PANTHER" id="PTHR11203:SF37">
    <property type="entry name" value="INTEGRATOR COMPLEX SUBUNIT 11"/>
    <property type="match status" value="1"/>
</dbReference>